<evidence type="ECO:0000256" key="8">
    <source>
        <dbReference type="ARBA" id="ARBA00022840"/>
    </source>
</evidence>
<dbReference type="HAMAP" id="MF_00047">
    <property type="entry name" value="Dala_Dala_lig"/>
    <property type="match status" value="1"/>
</dbReference>
<evidence type="ECO:0000256" key="1">
    <source>
        <dbReference type="ARBA" id="ARBA00001936"/>
    </source>
</evidence>
<evidence type="ECO:0000313" key="18">
    <source>
        <dbReference type="EMBL" id="HGT39147.1"/>
    </source>
</evidence>
<comment type="subcellular location">
    <subcellularLocation>
        <location evidence="2 13">Cytoplasm</location>
    </subcellularLocation>
</comment>
<dbReference type="GO" id="GO:0046872">
    <property type="term" value="F:metal ion binding"/>
    <property type="evidence" value="ECO:0007669"/>
    <property type="project" value="UniProtKB-KW"/>
</dbReference>
<keyword evidence="11 13" id="KW-0961">Cell wall biogenesis/degradation</keyword>
<evidence type="ECO:0000256" key="3">
    <source>
        <dbReference type="ARBA" id="ARBA00010871"/>
    </source>
</evidence>
<dbReference type="PROSITE" id="PS50975">
    <property type="entry name" value="ATP_GRASP"/>
    <property type="match status" value="1"/>
</dbReference>
<protein>
    <recommendedName>
        <fullName evidence="4 13">D-alanine--D-alanine ligase</fullName>
        <ecNumber evidence="4 13">6.3.2.4</ecNumber>
    </recommendedName>
    <alternativeName>
        <fullName evidence="13">D-Ala-D-Ala ligase</fullName>
    </alternativeName>
    <alternativeName>
        <fullName evidence="13">D-alanylalanine synthetase</fullName>
    </alternativeName>
</protein>
<dbReference type="SUPFAM" id="SSF52440">
    <property type="entry name" value="PreATP-grasp domain"/>
    <property type="match status" value="1"/>
</dbReference>
<dbReference type="Pfam" id="PF07478">
    <property type="entry name" value="Dala_Dala_lig_C"/>
    <property type="match status" value="1"/>
</dbReference>
<evidence type="ECO:0000256" key="14">
    <source>
        <dbReference type="PIRSR" id="PIRSR039102-1"/>
    </source>
</evidence>
<comment type="function">
    <text evidence="13">Cell wall formation.</text>
</comment>
<feature type="binding site" evidence="15">
    <location>
        <position position="258"/>
    </location>
    <ligand>
        <name>Mg(2+)</name>
        <dbReference type="ChEBI" id="CHEBI:18420"/>
        <label>1</label>
    </ligand>
</feature>
<dbReference type="Gene3D" id="3.40.50.20">
    <property type="match status" value="1"/>
</dbReference>
<evidence type="ECO:0000256" key="15">
    <source>
        <dbReference type="PIRSR" id="PIRSR039102-3"/>
    </source>
</evidence>
<dbReference type="Gene3D" id="3.30.470.20">
    <property type="entry name" value="ATP-grasp fold, B domain"/>
    <property type="match status" value="1"/>
</dbReference>
<dbReference type="InterPro" id="IPR011761">
    <property type="entry name" value="ATP-grasp"/>
</dbReference>
<evidence type="ECO:0000256" key="5">
    <source>
        <dbReference type="ARBA" id="ARBA00022490"/>
    </source>
</evidence>
<evidence type="ECO:0000256" key="16">
    <source>
        <dbReference type="PROSITE-ProRule" id="PRU00409"/>
    </source>
</evidence>
<dbReference type="Gene3D" id="3.30.1490.20">
    <property type="entry name" value="ATP-grasp fold, A domain"/>
    <property type="match status" value="1"/>
</dbReference>
<keyword evidence="15" id="KW-0464">Manganese</keyword>
<keyword evidence="7 16" id="KW-0547">Nucleotide-binding</keyword>
<evidence type="ECO:0000256" key="2">
    <source>
        <dbReference type="ARBA" id="ARBA00004496"/>
    </source>
</evidence>
<dbReference type="InterPro" id="IPR011127">
    <property type="entry name" value="Dala_Dala_lig_N"/>
</dbReference>
<organism evidence="18">
    <name type="scientific">Schlesneria paludicola</name>
    <dbReference type="NCBI Taxonomy" id="360056"/>
    <lineage>
        <taxon>Bacteria</taxon>
        <taxon>Pseudomonadati</taxon>
        <taxon>Planctomycetota</taxon>
        <taxon>Planctomycetia</taxon>
        <taxon>Planctomycetales</taxon>
        <taxon>Planctomycetaceae</taxon>
        <taxon>Schlesneria</taxon>
    </lineage>
</organism>
<keyword evidence="6 13" id="KW-0436">Ligase</keyword>
<dbReference type="InterPro" id="IPR011095">
    <property type="entry name" value="Dala_Dala_lig_C"/>
</dbReference>
<dbReference type="Pfam" id="PF01820">
    <property type="entry name" value="Dala_Dala_lig_N"/>
    <property type="match status" value="1"/>
</dbReference>
<dbReference type="InterPro" id="IPR016185">
    <property type="entry name" value="PreATP-grasp_dom_sf"/>
</dbReference>
<feature type="binding site" evidence="15">
    <location>
        <position position="271"/>
    </location>
    <ligand>
        <name>Mg(2+)</name>
        <dbReference type="ChEBI" id="CHEBI:18420"/>
        <label>1</label>
    </ligand>
</feature>
<dbReference type="NCBIfam" id="NF002378">
    <property type="entry name" value="PRK01372.1"/>
    <property type="match status" value="1"/>
</dbReference>
<feature type="binding site" evidence="15">
    <location>
        <position position="271"/>
    </location>
    <ligand>
        <name>Mg(2+)</name>
        <dbReference type="ChEBI" id="CHEBI:18420"/>
        <label>2</label>
    </ligand>
</feature>
<keyword evidence="8 16" id="KW-0067">ATP-binding</keyword>
<evidence type="ECO:0000256" key="10">
    <source>
        <dbReference type="ARBA" id="ARBA00022984"/>
    </source>
</evidence>
<dbReference type="GO" id="GO:0008716">
    <property type="term" value="F:D-alanine-D-alanine ligase activity"/>
    <property type="evidence" value="ECO:0007669"/>
    <property type="project" value="UniProtKB-UniRule"/>
</dbReference>
<dbReference type="InterPro" id="IPR005905">
    <property type="entry name" value="D_ala_D_ala"/>
</dbReference>
<keyword evidence="5 13" id="KW-0963">Cytoplasm</keyword>
<name>A0A7C4QMX3_9PLAN</name>
<keyword evidence="15" id="KW-0479">Metal-binding</keyword>
<dbReference type="InterPro" id="IPR013815">
    <property type="entry name" value="ATP_grasp_subdomain_1"/>
</dbReference>
<dbReference type="GO" id="GO:0009252">
    <property type="term" value="P:peptidoglycan biosynthetic process"/>
    <property type="evidence" value="ECO:0007669"/>
    <property type="project" value="UniProtKB-UniRule"/>
</dbReference>
<evidence type="ECO:0000259" key="17">
    <source>
        <dbReference type="PROSITE" id="PS50975"/>
    </source>
</evidence>
<dbReference type="GO" id="GO:0005524">
    <property type="term" value="F:ATP binding"/>
    <property type="evidence" value="ECO:0007669"/>
    <property type="project" value="UniProtKB-UniRule"/>
</dbReference>
<dbReference type="EMBL" id="DSVQ01000012">
    <property type="protein sequence ID" value="HGT39147.1"/>
    <property type="molecule type" value="Genomic_DNA"/>
</dbReference>
<dbReference type="PROSITE" id="PS00844">
    <property type="entry name" value="DALA_DALA_LIGASE_2"/>
    <property type="match status" value="1"/>
</dbReference>
<dbReference type="PANTHER" id="PTHR23132">
    <property type="entry name" value="D-ALANINE--D-ALANINE LIGASE"/>
    <property type="match status" value="1"/>
</dbReference>
<proteinExistence type="inferred from homology"/>
<comment type="catalytic activity">
    <reaction evidence="12 13">
        <text>2 D-alanine + ATP = D-alanyl-D-alanine + ADP + phosphate + H(+)</text>
        <dbReference type="Rhea" id="RHEA:11224"/>
        <dbReference type="ChEBI" id="CHEBI:15378"/>
        <dbReference type="ChEBI" id="CHEBI:30616"/>
        <dbReference type="ChEBI" id="CHEBI:43474"/>
        <dbReference type="ChEBI" id="CHEBI:57416"/>
        <dbReference type="ChEBI" id="CHEBI:57822"/>
        <dbReference type="ChEBI" id="CHEBI:456216"/>
        <dbReference type="EC" id="6.3.2.4"/>
    </reaction>
</comment>
<dbReference type="SUPFAM" id="SSF56059">
    <property type="entry name" value="Glutathione synthetase ATP-binding domain-like"/>
    <property type="match status" value="1"/>
</dbReference>
<evidence type="ECO:0000256" key="4">
    <source>
        <dbReference type="ARBA" id="ARBA00012216"/>
    </source>
</evidence>
<dbReference type="EC" id="6.3.2.4" evidence="4 13"/>
<evidence type="ECO:0000256" key="12">
    <source>
        <dbReference type="ARBA" id="ARBA00047614"/>
    </source>
</evidence>
<dbReference type="GO" id="GO:0071555">
    <property type="term" value="P:cell wall organization"/>
    <property type="evidence" value="ECO:0007669"/>
    <property type="project" value="UniProtKB-KW"/>
</dbReference>
<feature type="active site" evidence="14">
    <location>
        <position position="151"/>
    </location>
</feature>
<dbReference type="AlphaFoldDB" id="A0A7C4QMX3"/>
<evidence type="ECO:0000256" key="6">
    <source>
        <dbReference type="ARBA" id="ARBA00022598"/>
    </source>
</evidence>
<feature type="active site" evidence="14">
    <location>
        <position position="282"/>
    </location>
</feature>
<keyword evidence="15" id="KW-0460">Magnesium</keyword>
<comment type="cofactor">
    <cofactor evidence="15">
        <name>Mg(2+)</name>
        <dbReference type="ChEBI" id="CHEBI:18420"/>
    </cofactor>
    <cofactor evidence="15">
        <name>Mn(2+)</name>
        <dbReference type="ChEBI" id="CHEBI:29035"/>
    </cofactor>
    <text evidence="15">Binds 2 magnesium or manganese ions per subunit.</text>
</comment>
<dbReference type="PANTHER" id="PTHR23132:SF23">
    <property type="entry name" value="D-ALANINE--D-ALANINE LIGASE B"/>
    <property type="match status" value="1"/>
</dbReference>
<comment type="similarity">
    <text evidence="3 13">Belongs to the D-alanine--D-alanine ligase family.</text>
</comment>
<comment type="cofactor">
    <cofactor evidence="1">
        <name>Mn(2+)</name>
        <dbReference type="ChEBI" id="CHEBI:29035"/>
    </cofactor>
</comment>
<evidence type="ECO:0000256" key="9">
    <source>
        <dbReference type="ARBA" id="ARBA00022960"/>
    </source>
</evidence>
<dbReference type="UniPathway" id="UPA00219"/>
<dbReference type="GO" id="GO:0008360">
    <property type="term" value="P:regulation of cell shape"/>
    <property type="evidence" value="ECO:0007669"/>
    <property type="project" value="UniProtKB-KW"/>
</dbReference>
<accession>A0A7C4QMX3</accession>
<dbReference type="GO" id="GO:0005737">
    <property type="term" value="C:cytoplasm"/>
    <property type="evidence" value="ECO:0007669"/>
    <property type="project" value="UniProtKB-SubCell"/>
</dbReference>
<evidence type="ECO:0000256" key="11">
    <source>
        <dbReference type="ARBA" id="ARBA00023316"/>
    </source>
</evidence>
<keyword evidence="9 13" id="KW-0133">Cell shape</keyword>
<dbReference type="InterPro" id="IPR000291">
    <property type="entry name" value="D-Ala_lig_Van_CS"/>
</dbReference>
<reference evidence="18" key="1">
    <citation type="journal article" date="2020" name="mSystems">
        <title>Genome- and Community-Level Interaction Insights into Carbon Utilization and Element Cycling Functions of Hydrothermarchaeota in Hydrothermal Sediment.</title>
        <authorList>
            <person name="Zhou Z."/>
            <person name="Liu Y."/>
            <person name="Xu W."/>
            <person name="Pan J."/>
            <person name="Luo Z.H."/>
            <person name="Li M."/>
        </authorList>
    </citation>
    <scope>NUCLEOTIDE SEQUENCE [LARGE SCALE GENOMIC DNA]</scope>
    <source>
        <strain evidence="18">SpSt-508</strain>
    </source>
</reference>
<keyword evidence="10 13" id="KW-0573">Peptidoglycan synthesis</keyword>
<dbReference type="PIRSF" id="PIRSF039102">
    <property type="entry name" value="Ddl/VanB"/>
    <property type="match status" value="1"/>
</dbReference>
<sequence>MSSLPGGLRVAVLSGGDSDERLISLRSGAAVQAALAERGHLAVPLDPALVDLTSVDWTQFDVAFLALHGRYGEDGQVQRVLEQAGIPFTGSDSQASHLAFSKSAAKERFFQCGIPTPPYGLLHCADDPLRVERLVAEIGYPLVVKPDAQGSSLGVSIVRDPADLPQALRRCFDYDQFGLVEQAILGTEWTVGLLDDLVLPPLQIETPREFFDYQAKYHDDATRYHFGENWPRGDVQQIADVAAAACRALGVKGLARVDLRVDARHQPWVLEVNTIPGLTDHSLVPKAAARIGIDFAELCDRMLQACLSGRPPRPHLLQNAFVPRRGP</sequence>
<evidence type="ECO:0000256" key="7">
    <source>
        <dbReference type="ARBA" id="ARBA00022741"/>
    </source>
</evidence>
<comment type="caution">
    <text evidence="18">The sequence shown here is derived from an EMBL/GenBank/DDBJ whole genome shotgun (WGS) entry which is preliminary data.</text>
</comment>
<feature type="binding site" evidence="15">
    <location>
        <position position="273"/>
    </location>
    <ligand>
        <name>Mg(2+)</name>
        <dbReference type="ChEBI" id="CHEBI:18420"/>
        <label>2</label>
    </ligand>
</feature>
<gene>
    <name evidence="13" type="primary">ddl</name>
    <name evidence="18" type="ORF">ENS64_07770</name>
</gene>
<evidence type="ECO:0000256" key="13">
    <source>
        <dbReference type="HAMAP-Rule" id="MF_00047"/>
    </source>
</evidence>
<comment type="pathway">
    <text evidence="13">Cell wall biogenesis; peptidoglycan biosynthesis.</text>
</comment>
<feature type="active site" evidence="14">
    <location>
        <position position="20"/>
    </location>
</feature>
<dbReference type="NCBIfam" id="TIGR01205">
    <property type="entry name" value="D_ala_D_alaTIGR"/>
    <property type="match status" value="1"/>
</dbReference>
<feature type="domain" description="ATP-grasp" evidence="17">
    <location>
        <begin position="106"/>
        <end position="304"/>
    </location>
</feature>